<name>A0A0L0SG31_ALLM3</name>
<evidence type="ECO:0000256" key="7">
    <source>
        <dbReference type="ARBA" id="ARBA00023163"/>
    </source>
</evidence>
<feature type="compositionally biased region" description="Acidic residues" evidence="10">
    <location>
        <begin position="569"/>
        <end position="583"/>
    </location>
</feature>
<dbReference type="SMART" id="SM00355">
    <property type="entry name" value="ZnF_C2H2"/>
    <property type="match status" value="2"/>
</dbReference>
<protein>
    <recommendedName>
        <fullName evidence="11">C2H2-type domain-containing protein</fullName>
    </recommendedName>
</protein>
<dbReference type="Pfam" id="PF00096">
    <property type="entry name" value="zf-C2H2"/>
    <property type="match status" value="2"/>
</dbReference>
<reference evidence="12 13" key="2">
    <citation type="submission" date="2009-11" db="EMBL/GenBank/DDBJ databases">
        <title>The Genome Sequence of Allomyces macrogynus strain ATCC 38327.</title>
        <authorList>
            <consortium name="The Broad Institute Genome Sequencing Platform"/>
            <person name="Russ C."/>
            <person name="Cuomo C."/>
            <person name="Shea T."/>
            <person name="Young S.K."/>
            <person name="Zeng Q."/>
            <person name="Koehrsen M."/>
            <person name="Haas B."/>
            <person name="Borodovsky M."/>
            <person name="Guigo R."/>
            <person name="Alvarado L."/>
            <person name="Berlin A."/>
            <person name="Borenstein D."/>
            <person name="Chen Z."/>
            <person name="Engels R."/>
            <person name="Freedman E."/>
            <person name="Gellesch M."/>
            <person name="Goldberg J."/>
            <person name="Griggs A."/>
            <person name="Gujja S."/>
            <person name="Heiman D."/>
            <person name="Hepburn T."/>
            <person name="Howarth C."/>
            <person name="Jen D."/>
            <person name="Larson L."/>
            <person name="Lewis B."/>
            <person name="Mehta T."/>
            <person name="Park D."/>
            <person name="Pearson M."/>
            <person name="Roberts A."/>
            <person name="Saif S."/>
            <person name="Shenoy N."/>
            <person name="Sisk P."/>
            <person name="Stolte C."/>
            <person name="Sykes S."/>
            <person name="Walk T."/>
            <person name="White J."/>
            <person name="Yandava C."/>
            <person name="Burger G."/>
            <person name="Gray M.W."/>
            <person name="Holland P.W.H."/>
            <person name="King N."/>
            <person name="Lang F.B.F."/>
            <person name="Roger A.J."/>
            <person name="Ruiz-Trillo I."/>
            <person name="Lander E."/>
            <person name="Nusbaum C."/>
        </authorList>
    </citation>
    <scope>NUCLEOTIDE SEQUENCE [LARGE SCALE GENOMIC DNA]</scope>
    <source>
        <strain evidence="12 13">ATCC 38327</strain>
    </source>
</reference>
<keyword evidence="7" id="KW-0804">Transcription</keyword>
<dbReference type="GO" id="GO:0031519">
    <property type="term" value="C:PcG protein complex"/>
    <property type="evidence" value="ECO:0007669"/>
    <property type="project" value="TreeGrafter"/>
</dbReference>
<dbReference type="InterPro" id="IPR013087">
    <property type="entry name" value="Znf_C2H2_type"/>
</dbReference>
<accession>A0A0L0SG31</accession>
<feature type="region of interest" description="Disordered" evidence="10">
    <location>
        <begin position="436"/>
        <end position="483"/>
    </location>
</feature>
<evidence type="ECO:0000256" key="9">
    <source>
        <dbReference type="PROSITE-ProRule" id="PRU00042"/>
    </source>
</evidence>
<evidence type="ECO:0000256" key="3">
    <source>
        <dbReference type="ARBA" id="ARBA00022737"/>
    </source>
</evidence>
<evidence type="ECO:0000256" key="1">
    <source>
        <dbReference type="ARBA" id="ARBA00004123"/>
    </source>
</evidence>
<feature type="domain" description="C2H2-type" evidence="11">
    <location>
        <begin position="294"/>
        <end position="321"/>
    </location>
</feature>
<dbReference type="FunFam" id="3.30.160.60:FF:000340">
    <property type="entry name" value="zinc finger protein 473 isoform X1"/>
    <property type="match status" value="1"/>
</dbReference>
<keyword evidence="13" id="KW-1185">Reference proteome</keyword>
<organism evidence="12 13">
    <name type="scientific">Allomyces macrogynus (strain ATCC 38327)</name>
    <name type="common">Allomyces javanicus var. macrogynus</name>
    <dbReference type="NCBI Taxonomy" id="578462"/>
    <lineage>
        <taxon>Eukaryota</taxon>
        <taxon>Fungi</taxon>
        <taxon>Fungi incertae sedis</taxon>
        <taxon>Blastocladiomycota</taxon>
        <taxon>Blastocladiomycetes</taxon>
        <taxon>Blastocladiales</taxon>
        <taxon>Blastocladiaceae</taxon>
        <taxon>Allomyces</taxon>
    </lineage>
</organism>
<dbReference type="AlphaFoldDB" id="A0A0L0SG31"/>
<dbReference type="GO" id="GO:0000978">
    <property type="term" value="F:RNA polymerase II cis-regulatory region sequence-specific DNA binding"/>
    <property type="evidence" value="ECO:0007669"/>
    <property type="project" value="TreeGrafter"/>
</dbReference>
<evidence type="ECO:0000313" key="12">
    <source>
        <dbReference type="EMBL" id="KNE61404.1"/>
    </source>
</evidence>
<dbReference type="PANTHER" id="PTHR14003:SF20">
    <property type="entry name" value="FINGER DOMAIN PROTEIN, PUTATIVE (AFU_ORTHOLOGUE AFUA_4G10380)-RELATED"/>
    <property type="match status" value="1"/>
</dbReference>
<dbReference type="eggNOG" id="KOG1721">
    <property type="taxonomic scope" value="Eukaryota"/>
</dbReference>
<keyword evidence="6" id="KW-0805">Transcription regulation</keyword>
<keyword evidence="5" id="KW-0862">Zinc</keyword>
<sequence>MSADLATARPLLYAGYQHYLRRDSVLDGPTHLFGCIPPFHQRPFQHVPIFTTPSIPSSVPPTVPARGSTPFGTSTFAHSSSAPTSSITTAPSSTIVADNTTPVPLSPPGVLTVAPLAQPIPASHSSMDLPAAARGTPTLPSSLASSYAALPTAMYSTAQLTSYQSLVANAAASMQFYSNAAFLSMYHPHATHGVLTAAHAATPPPAATAAAPAVRDASPDASKPGLLPTADALLAYYSSLAPGRRDSATPVAAPAPPTLSTPTRAASVSAASPAPATPTTPAIAATAANGTRRYLCPVCNKGFSRPSSLQTHLFTHTGEKPFPCPVDGCEKRFSVLSNLRRHQKIHAKNDEAAAAKAAAAKAAAEAAEPAVDAGARDGLVQVTPGMAMALAGPTSAAVTSPAVPALSSDEPMDIDAPSTVGTESVVDDDDLTVSSAWTDAKSISPDPPVPASATRPTRARDPSTAKDPPVPITTGPILLKRGRKRQASASVVLVHAMPKKAAVDPTPRLPVKGRPPKRTVVTVGVPVPVPPTRSKSTRTTRARGRPRVTDSAVSLVGTDGIGVSVAGHEEEDAARDADDDDTDSLSFGVAGRVVTRRLAGLQIDPESASGTAPAAAAKPKREAWVKRVVMTAEPEHDLHPANYYAMSDPHASDLSTPHLSPQDQLMADLAIHPRLTPDTTSTPLASSALGLMPTAAAAYATPSSPLELLVQAAAAAAAHGHLDASTPPSARAALGISADSPHDLPNTHRLRHAMVMLRSTSPTPCGSPMQLTLATGSGGGIWPHARQESGASVATTPYFAPLALGRGPRRASVSATARVRLDSIEAAAMGVLGSPPMNVDGDGVAGAFSIGPLLPEYVVAARNTSAAGAMVKAGPDQGGGWNCDQ</sequence>
<feature type="compositionally biased region" description="Low complexity" evidence="10">
    <location>
        <begin position="518"/>
        <end position="534"/>
    </location>
</feature>
<evidence type="ECO:0000256" key="4">
    <source>
        <dbReference type="ARBA" id="ARBA00022771"/>
    </source>
</evidence>
<keyword evidence="2" id="KW-0479">Metal-binding</keyword>
<dbReference type="SUPFAM" id="SSF57667">
    <property type="entry name" value="beta-beta-alpha zinc fingers"/>
    <property type="match status" value="1"/>
</dbReference>
<dbReference type="OrthoDB" id="6077919at2759"/>
<dbReference type="FunFam" id="3.30.160.60:FF:001289">
    <property type="entry name" value="Zinc finger protein 574"/>
    <property type="match status" value="1"/>
</dbReference>
<gene>
    <name evidence="12" type="ORF">AMAG_06234</name>
</gene>
<reference evidence="12 13" key="1">
    <citation type="submission" date="2009-11" db="EMBL/GenBank/DDBJ databases">
        <title>Annotation of Allomyces macrogynus ATCC 38327.</title>
        <authorList>
            <consortium name="The Broad Institute Genome Sequencing Platform"/>
            <person name="Russ C."/>
            <person name="Cuomo C."/>
            <person name="Burger G."/>
            <person name="Gray M.W."/>
            <person name="Holland P.W.H."/>
            <person name="King N."/>
            <person name="Lang F.B.F."/>
            <person name="Roger A.J."/>
            <person name="Ruiz-Trillo I."/>
            <person name="Young S.K."/>
            <person name="Zeng Q."/>
            <person name="Gargeya S."/>
            <person name="Fitzgerald M."/>
            <person name="Haas B."/>
            <person name="Abouelleil A."/>
            <person name="Alvarado L."/>
            <person name="Arachchi H.M."/>
            <person name="Berlin A."/>
            <person name="Chapman S.B."/>
            <person name="Gearin G."/>
            <person name="Goldberg J."/>
            <person name="Griggs A."/>
            <person name="Gujja S."/>
            <person name="Hansen M."/>
            <person name="Heiman D."/>
            <person name="Howarth C."/>
            <person name="Larimer J."/>
            <person name="Lui A."/>
            <person name="MacDonald P.J.P."/>
            <person name="McCowen C."/>
            <person name="Montmayeur A."/>
            <person name="Murphy C."/>
            <person name="Neiman D."/>
            <person name="Pearson M."/>
            <person name="Priest M."/>
            <person name="Roberts A."/>
            <person name="Saif S."/>
            <person name="Shea T."/>
            <person name="Sisk P."/>
            <person name="Stolte C."/>
            <person name="Sykes S."/>
            <person name="Wortman J."/>
            <person name="Nusbaum C."/>
            <person name="Birren B."/>
        </authorList>
    </citation>
    <scope>NUCLEOTIDE SEQUENCE [LARGE SCALE GENOMIC DNA]</scope>
    <source>
        <strain evidence="12 13">ATCC 38327</strain>
    </source>
</reference>
<dbReference type="GO" id="GO:0005667">
    <property type="term" value="C:transcription regulator complex"/>
    <property type="evidence" value="ECO:0007669"/>
    <property type="project" value="TreeGrafter"/>
</dbReference>
<dbReference type="STRING" id="578462.A0A0L0SG31"/>
<dbReference type="GO" id="GO:0000981">
    <property type="term" value="F:DNA-binding transcription factor activity, RNA polymerase II-specific"/>
    <property type="evidence" value="ECO:0007669"/>
    <property type="project" value="TreeGrafter"/>
</dbReference>
<evidence type="ECO:0000256" key="6">
    <source>
        <dbReference type="ARBA" id="ARBA00023015"/>
    </source>
</evidence>
<dbReference type="Gene3D" id="3.30.160.60">
    <property type="entry name" value="Classic Zinc Finger"/>
    <property type="match status" value="2"/>
</dbReference>
<evidence type="ECO:0000313" key="13">
    <source>
        <dbReference type="Proteomes" id="UP000054350"/>
    </source>
</evidence>
<dbReference type="GO" id="GO:0000785">
    <property type="term" value="C:chromatin"/>
    <property type="evidence" value="ECO:0007669"/>
    <property type="project" value="TreeGrafter"/>
</dbReference>
<feature type="region of interest" description="Disordered" evidence="10">
    <location>
        <begin position="401"/>
        <end position="424"/>
    </location>
</feature>
<feature type="compositionally biased region" description="Basic residues" evidence="10">
    <location>
        <begin position="535"/>
        <end position="546"/>
    </location>
</feature>
<keyword evidence="3" id="KW-0677">Repeat</keyword>
<dbReference type="GO" id="GO:0008270">
    <property type="term" value="F:zinc ion binding"/>
    <property type="evidence" value="ECO:0007669"/>
    <property type="project" value="UniProtKB-KW"/>
</dbReference>
<dbReference type="PANTHER" id="PTHR14003">
    <property type="entry name" value="TRANSCRIPTIONAL REPRESSOR PROTEIN YY"/>
    <property type="match status" value="1"/>
</dbReference>
<dbReference type="InterPro" id="IPR036236">
    <property type="entry name" value="Znf_C2H2_sf"/>
</dbReference>
<feature type="domain" description="C2H2-type" evidence="11">
    <location>
        <begin position="322"/>
        <end position="351"/>
    </location>
</feature>
<feature type="region of interest" description="Disordered" evidence="10">
    <location>
        <begin position="58"/>
        <end position="90"/>
    </location>
</feature>
<evidence type="ECO:0000256" key="2">
    <source>
        <dbReference type="ARBA" id="ARBA00022723"/>
    </source>
</evidence>
<dbReference type="Proteomes" id="UP000054350">
    <property type="component" value="Unassembled WGS sequence"/>
</dbReference>
<feature type="region of interest" description="Disordered" evidence="10">
    <location>
        <begin position="503"/>
        <end position="584"/>
    </location>
</feature>
<dbReference type="PROSITE" id="PS00028">
    <property type="entry name" value="ZINC_FINGER_C2H2_1"/>
    <property type="match status" value="2"/>
</dbReference>
<feature type="region of interest" description="Disordered" evidence="10">
    <location>
        <begin position="244"/>
        <end position="280"/>
    </location>
</feature>
<evidence type="ECO:0000256" key="8">
    <source>
        <dbReference type="ARBA" id="ARBA00023242"/>
    </source>
</evidence>
<feature type="compositionally biased region" description="Low complexity" evidence="10">
    <location>
        <begin position="73"/>
        <end position="90"/>
    </location>
</feature>
<dbReference type="VEuPathDB" id="FungiDB:AMAG_06234"/>
<feature type="compositionally biased region" description="Low complexity" evidence="10">
    <location>
        <begin position="260"/>
        <end position="280"/>
    </location>
</feature>
<dbReference type="PROSITE" id="PS50157">
    <property type="entry name" value="ZINC_FINGER_C2H2_2"/>
    <property type="match status" value="2"/>
</dbReference>
<evidence type="ECO:0000259" key="11">
    <source>
        <dbReference type="PROSITE" id="PS50157"/>
    </source>
</evidence>
<keyword evidence="8" id="KW-0539">Nucleus</keyword>
<dbReference type="EMBL" id="GG745338">
    <property type="protein sequence ID" value="KNE61404.1"/>
    <property type="molecule type" value="Genomic_DNA"/>
</dbReference>
<evidence type="ECO:0000256" key="10">
    <source>
        <dbReference type="SAM" id="MobiDB-lite"/>
    </source>
</evidence>
<keyword evidence="4 9" id="KW-0863">Zinc-finger</keyword>
<comment type="subcellular location">
    <subcellularLocation>
        <location evidence="1">Nucleus</location>
    </subcellularLocation>
</comment>
<proteinExistence type="predicted"/>
<evidence type="ECO:0000256" key="5">
    <source>
        <dbReference type="ARBA" id="ARBA00022833"/>
    </source>
</evidence>